<proteinExistence type="predicted"/>
<comment type="subcellular location">
    <subcellularLocation>
        <location evidence="1">Cell membrane</location>
        <topology evidence="1">Multi-pass membrane protein</topology>
    </subcellularLocation>
</comment>
<feature type="transmembrane region" description="Helical" evidence="7">
    <location>
        <begin position="333"/>
        <end position="353"/>
    </location>
</feature>
<gene>
    <name evidence="8" type="ORF">GCM10011349_01310</name>
</gene>
<keyword evidence="4 7" id="KW-0812">Transmembrane</keyword>
<keyword evidence="5 7" id="KW-1133">Transmembrane helix</keyword>
<evidence type="ECO:0000313" key="8">
    <source>
        <dbReference type="EMBL" id="GGN40428.1"/>
    </source>
</evidence>
<evidence type="ECO:0000256" key="7">
    <source>
        <dbReference type="SAM" id="Phobius"/>
    </source>
</evidence>
<reference evidence="9" key="1">
    <citation type="journal article" date="2019" name="Int. J. Syst. Evol. Microbiol.">
        <title>The Global Catalogue of Microorganisms (GCM) 10K type strain sequencing project: providing services to taxonomists for standard genome sequencing and annotation.</title>
        <authorList>
            <consortium name="The Broad Institute Genomics Platform"/>
            <consortium name="The Broad Institute Genome Sequencing Center for Infectious Disease"/>
            <person name="Wu L."/>
            <person name="Ma J."/>
        </authorList>
    </citation>
    <scope>NUCLEOTIDE SEQUENCE [LARGE SCALE GENOMIC DNA]</scope>
    <source>
        <strain evidence="9">CGMCC 1.6784</strain>
    </source>
</reference>
<dbReference type="SUPFAM" id="SSF118215">
    <property type="entry name" value="Proton glutamate symport protein"/>
    <property type="match status" value="1"/>
</dbReference>
<dbReference type="EMBL" id="BMLK01000001">
    <property type="protein sequence ID" value="GGN40428.1"/>
    <property type="molecule type" value="Genomic_DNA"/>
</dbReference>
<keyword evidence="6 7" id="KW-0472">Membrane</keyword>
<feature type="transmembrane region" description="Helical" evidence="7">
    <location>
        <begin position="183"/>
        <end position="201"/>
    </location>
</feature>
<feature type="transmembrane region" description="Helical" evidence="7">
    <location>
        <begin position="18"/>
        <end position="40"/>
    </location>
</feature>
<dbReference type="RefSeq" id="WP_229709988.1">
    <property type="nucleotide sequence ID" value="NZ_BMLK01000001.1"/>
</dbReference>
<keyword evidence="9" id="KW-1185">Reference proteome</keyword>
<evidence type="ECO:0000256" key="6">
    <source>
        <dbReference type="ARBA" id="ARBA00023136"/>
    </source>
</evidence>
<feature type="transmembrane region" description="Helical" evidence="7">
    <location>
        <begin position="60"/>
        <end position="79"/>
    </location>
</feature>
<evidence type="ECO:0000256" key="2">
    <source>
        <dbReference type="ARBA" id="ARBA00022448"/>
    </source>
</evidence>
<evidence type="ECO:0000256" key="3">
    <source>
        <dbReference type="ARBA" id="ARBA00022475"/>
    </source>
</evidence>
<dbReference type="Pfam" id="PF00375">
    <property type="entry name" value="SDF"/>
    <property type="match status" value="1"/>
</dbReference>
<protein>
    <submittedName>
        <fullName evidence="8">Amino acid:proton symporter</fullName>
    </submittedName>
</protein>
<comment type="caution">
    <text evidence="8">The sequence shown here is derived from an EMBL/GenBank/DDBJ whole genome shotgun (WGS) entry which is preliminary data.</text>
</comment>
<sequence length="425" mass="43089">MTENSPAARMPEIRVPGLLTLAGLIAGLILGAVLQGTSVLPPLLEIARPLGGFWLQALKMTILPLVIGLMFTGIIETAAAAEAGAMARRTLILIVGVLAASAVLGGVLMPGLLALFPAPALNLPPASTTPDADLPGFADFLSSLLPTNVFTAAADDAMLPVIVFTALFATAATRLAEEPRRQLALFFEGLAGAMIVVIGWVLTLAPLGVFALGLSLAATSGAAAIGAMAHYIALVSSLGAIFLLGGYPLAVWVGRRGLGAFAKAALPAQVVAVSTQSSLASLPAMLGSCRELKIAPTTSEFVLPLAVTLFRATGPAMNMGVTIYAATLAGYELTPMAIAAGVIVAFVTTFGTVSLPGTISFIASTGPIAAAMGVPLWPLGILVAVEMLPDIMRTVGNVTMDVAVTSAVDAGASEAEPHEAPQTLH</sequence>
<dbReference type="PRINTS" id="PR00173">
    <property type="entry name" value="EDTRNSPORT"/>
</dbReference>
<name>A0ABQ2J6M2_9SPHN</name>
<dbReference type="PANTHER" id="PTHR42865">
    <property type="entry name" value="PROTON/GLUTAMATE-ASPARTATE SYMPORTER"/>
    <property type="match status" value="1"/>
</dbReference>
<feature type="transmembrane region" description="Helical" evidence="7">
    <location>
        <begin position="232"/>
        <end position="253"/>
    </location>
</feature>
<dbReference type="Proteomes" id="UP000605099">
    <property type="component" value="Unassembled WGS sequence"/>
</dbReference>
<keyword evidence="3" id="KW-1003">Cell membrane</keyword>
<evidence type="ECO:0000313" key="9">
    <source>
        <dbReference type="Proteomes" id="UP000605099"/>
    </source>
</evidence>
<feature type="transmembrane region" description="Helical" evidence="7">
    <location>
        <begin position="91"/>
        <end position="116"/>
    </location>
</feature>
<dbReference type="Gene3D" id="1.10.3860.10">
    <property type="entry name" value="Sodium:dicarboxylate symporter"/>
    <property type="match status" value="1"/>
</dbReference>
<feature type="transmembrane region" description="Helical" evidence="7">
    <location>
        <begin position="359"/>
        <end position="385"/>
    </location>
</feature>
<dbReference type="InterPro" id="IPR001991">
    <property type="entry name" value="Na-dicarboxylate_symporter"/>
</dbReference>
<keyword evidence="2" id="KW-0813">Transport</keyword>
<accession>A0ABQ2J6M2</accession>
<feature type="transmembrane region" description="Helical" evidence="7">
    <location>
        <begin position="157"/>
        <end position="176"/>
    </location>
</feature>
<organism evidence="8 9">
    <name type="scientific">Novosphingobium indicum</name>
    <dbReference type="NCBI Taxonomy" id="462949"/>
    <lineage>
        <taxon>Bacteria</taxon>
        <taxon>Pseudomonadati</taxon>
        <taxon>Pseudomonadota</taxon>
        <taxon>Alphaproteobacteria</taxon>
        <taxon>Sphingomonadales</taxon>
        <taxon>Sphingomonadaceae</taxon>
        <taxon>Novosphingobium</taxon>
    </lineage>
</organism>
<evidence type="ECO:0000256" key="4">
    <source>
        <dbReference type="ARBA" id="ARBA00022692"/>
    </source>
</evidence>
<dbReference type="InterPro" id="IPR036458">
    <property type="entry name" value="Na:dicarbo_symporter_sf"/>
</dbReference>
<dbReference type="PANTHER" id="PTHR42865:SF7">
    <property type="entry name" value="PROTON_GLUTAMATE-ASPARTATE SYMPORTER"/>
    <property type="match status" value="1"/>
</dbReference>
<evidence type="ECO:0000256" key="1">
    <source>
        <dbReference type="ARBA" id="ARBA00004651"/>
    </source>
</evidence>
<evidence type="ECO:0000256" key="5">
    <source>
        <dbReference type="ARBA" id="ARBA00022989"/>
    </source>
</evidence>